<dbReference type="Proteomes" id="UP000683291">
    <property type="component" value="Chromosome 1"/>
</dbReference>
<evidence type="ECO:0000256" key="3">
    <source>
        <dbReference type="ARBA" id="ARBA00023125"/>
    </source>
</evidence>
<dbReference type="PROSITE" id="PS51898">
    <property type="entry name" value="TYR_RECOMBINASE"/>
    <property type="match status" value="1"/>
</dbReference>
<dbReference type="InterPro" id="IPR002104">
    <property type="entry name" value="Integrase_catalytic"/>
</dbReference>
<dbReference type="Pfam" id="PF00589">
    <property type="entry name" value="Phage_integrase"/>
    <property type="match status" value="1"/>
</dbReference>
<name>A0A975JDI4_9RHOB</name>
<reference evidence="6" key="1">
    <citation type="submission" date="2021-04" db="EMBL/GenBank/DDBJ databases">
        <title>Complete genome sequence for Sulfitobacter sp. strain JK7-1.</title>
        <authorList>
            <person name="Park S.-J."/>
        </authorList>
    </citation>
    <scope>NUCLEOTIDE SEQUENCE</scope>
    <source>
        <strain evidence="6">JK7-1</strain>
    </source>
</reference>
<evidence type="ECO:0000256" key="1">
    <source>
        <dbReference type="ARBA" id="ARBA00008857"/>
    </source>
</evidence>
<evidence type="ECO:0000313" key="7">
    <source>
        <dbReference type="Proteomes" id="UP000683291"/>
    </source>
</evidence>
<evidence type="ECO:0000313" key="6">
    <source>
        <dbReference type="EMBL" id="QUJ76256.1"/>
    </source>
</evidence>
<dbReference type="SUPFAM" id="SSF56349">
    <property type="entry name" value="DNA breaking-rejoining enzymes"/>
    <property type="match status" value="1"/>
</dbReference>
<evidence type="ECO:0000256" key="2">
    <source>
        <dbReference type="ARBA" id="ARBA00022908"/>
    </source>
</evidence>
<gene>
    <name evidence="6" type="ORF">KDD17_15335</name>
</gene>
<organism evidence="6 7">
    <name type="scientific">Sulfitobacter albidus</name>
    <dbReference type="NCBI Taxonomy" id="2829501"/>
    <lineage>
        <taxon>Bacteria</taxon>
        <taxon>Pseudomonadati</taxon>
        <taxon>Pseudomonadota</taxon>
        <taxon>Alphaproteobacteria</taxon>
        <taxon>Rhodobacterales</taxon>
        <taxon>Roseobacteraceae</taxon>
        <taxon>Sulfitobacter</taxon>
    </lineage>
</organism>
<dbReference type="CDD" id="cd01189">
    <property type="entry name" value="INT_ICEBs1_C_like"/>
    <property type="match status" value="1"/>
</dbReference>
<dbReference type="InterPro" id="IPR013762">
    <property type="entry name" value="Integrase-like_cat_sf"/>
</dbReference>
<dbReference type="GO" id="GO:0015074">
    <property type="term" value="P:DNA integration"/>
    <property type="evidence" value="ECO:0007669"/>
    <property type="project" value="UniProtKB-KW"/>
</dbReference>
<dbReference type="RefSeq" id="WP_212704454.1">
    <property type="nucleotide sequence ID" value="NZ_CP073581.1"/>
</dbReference>
<keyword evidence="7" id="KW-1185">Reference proteome</keyword>
<dbReference type="GO" id="GO:0006310">
    <property type="term" value="P:DNA recombination"/>
    <property type="evidence" value="ECO:0007669"/>
    <property type="project" value="UniProtKB-KW"/>
</dbReference>
<dbReference type="InterPro" id="IPR011010">
    <property type="entry name" value="DNA_brk_join_enz"/>
</dbReference>
<comment type="similarity">
    <text evidence="1">Belongs to the 'phage' integrase family.</text>
</comment>
<keyword evidence="2" id="KW-0229">DNA integration</keyword>
<dbReference type="Gene3D" id="1.10.443.10">
    <property type="entry name" value="Intergrase catalytic core"/>
    <property type="match status" value="1"/>
</dbReference>
<feature type="domain" description="Tyr recombinase" evidence="5">
    <location>
        <begin position="147"/>
        <end position="318"/>
    </location>
</feature>
<dbReference type="KEGG" id="sual:KDD17_15335"/>
<dbReference type="PANTHER" id="PTHR30349:SF41">
    <property type="entry name" value="INTEGRASE_RECOMBINASE PROTEIN MJ0367-RELATED"/>
    <property type="match status" value="1"/>
</dbReference>
<dbReference type="InterPro" id="IPR050090">
    <property type="entry name" value="Tyrosine_recombinase_XerCD"/>
</dbReference>
<accession>A0A975JDI4</accession>
<evidence type="ECO:0000256" key="4">
    <source>
        <dbReference type="ARBA" id="ARBA00023172"/>
    </source>
</evidence>
<keyword evidence="4" id="KW-0233">DNA recombination</keyword>
<keyword evidence="3" id="KW-0238">DNA-binding</keyword>
<dbReference type="GO" id="GO:0003677">
    <property type="term" value="F:DNA binding"/>
    <property type="evidence" value="ECO:0007669"/>
    <property type="project" value="UniProtKB-KW"/>
</dbReference>
<proteinExistence type="inferred from homology"/>
<dbReference type="PANTHER" id="PTHR30349">
    <property type="entry name" value="PHAGE INTEGRASE-RELATED"/>
    <property type="match status" value="1"/>
</dbReference>
<protein>
    <submittedName>
        <fullName evidence="6">Site-specific integrase</fullName>
    </submittedName>
</protein>
<dbReference type="EMBL" id="CP073581">
    <property type="protein sequence ID" value="QUJ76256.1"/>
    <property type="molecule type" value="Genomic_DNA"/>
</dbReference>
<dbReference type="AlphaFoldDB" id="A0A975JDI4"/>
<evidence type="ECO:0000259" key="5">
    <source>
        <dbReference type="PROSITE" id="PS51898"/>
    </source>
</evidence>
<sequence length="333" mass="37122">MPLKIYRRNKIWHYAGTVAGRRLRGTTETTDKRIAERIRSEVETKAWQSHLDGPGATLTFAQAAIAYRQAGRDTRFLDEIEDYWKDTLVPKITGEAIRQMARKLYPEASNATLNRQGIVPAQAIINYASGLEWCSSIKVKRFKVSAKRKTPVTRGWVESFAAQAVEDELYHLAALCLFMFGTGARRGEACALRWGDVELFQKTAVINQTKVEHQRVAHLSPPVVASLANIPSNRNPDDLVFNYASGESVGQVWKNVIKRAGIEKLSPHCCRHGFATSMLQAGVDPKTVAVRGGWKDVATVMKYYAHAMDDPTVTDVLFGTNLTQDENNKAVSN</sequence>